<organism evidence="2">
    <name type="scientific">Leptospira ellisii</name>
    <dbReference type="NCBI Taxonomy" id="2023197"/>
    <lineage>
        <taxon>Bacteria</taxon>
        <taxon>Pseudomonadati</taxon>
        <taxon>Spirochaetota</taxon>
        <taxon>Spirochaetia</taxon>
        <taxon>Leptospirales</taxon>
        <taxon>Leptospiraceae</taxon>
        <taxon>Leptospira</taxon>
    </lineage>
</organism>
<sequence length="240" mass="27843">MMKLRRIISYLIRYVKYLRKFAYFRKNEARFSVLWKDRYPCLFDDTSNTGFDRHYVYHTAWAARKVSAKKPRVHYDFSSYLYFSAMVSAFVPVKFFDFRPAQLILDDLETLSCDLTKLEFKDGTIPSASCMHVLEHIGLGRYGDPLDTTGDSKAAAELSRVLASKGDLYIVLPVGKPKIQYNAHRIYGFDDVLRLFPDLTLLDWSLIGEDFADGGLIRKAKKEEFEKQNYGCGCFHFTKK</sequence>
<dbReference type="AlphaFoldDB" id="A0A2N0B7N2"/>
<evidence type="ECO:0000313" key="3">
    <source>
        <dbReference type="Proteomes" id="UP000232122"/>
    </source>
</evidence>
<reference evidence="2" key="1">
    <citation type="submission" date="2017-07" db="EMBL/GenBank/DDBJ databases">
        <title>Leptospira spp. isolated from tropical soils.</title>
        <authorList>
            <person name="Thibeaux R."/>
            <person name="Iraola G."/>
            <person name="Ferres I."/>
            <person name="Bierque E."/>
            <person name="Girault D."/>
            <person name="Soupe-Gilbert M.-E."/>
            <person name="Picardeau M."/>
            <person name="Goarant C."/>
        </authorList>
    </citation>
    <scope>NUCLEOTIDE SEQUENCE [LARGE SCALE GENOMIC DNA]</scope>
    <source>
        <strain evidence="2">ATI7-C-A5</strain>
    </source>
</reference>
<dbReference type="SUPFAM" id="SSF53335">
    <property type="entry name" value="S-adenosyl-L-methionine-dependent methyltransferases"/>
    <property type="match status" value="1"/>
</dbReference>
<dbReference type="Gene3D" id="3.40.50.150">
    <property type="entry name" value="Vaccinia Virus protein VP39"/>
    <property type="match status" value="1"/>
</dbReference>
<keyword evidence="3" id="KW-1185">Reference proteome</keyword>
<comment type="caution">
    <text evidence="2">The sequence shown here is derived from an EMBL/GenBank/DDBJ whole genome shotgun (WGS) entry which is preliminary data.</text>
</comment>
<name>A0A2N0B7N2_9LEPT</name>
<dbReference type="InterPro" id="IPR004951">
    <property type="entry name" value="DUF268_CAE_spp"/>
</dbReference>
<dbReference type="RefSeq" id="WP_100765235.1">
    <property type="nucleotide sequence ID" value="NZ_NPEF02000017.1"/>
</dbReference>
<protein>
    <submittedName>
        <fullName evidence="1">DUF268 domain-containing protein</fullName>
    </submittedName>
</protein>
<gene>
    <name evidence="1" type="ORF">CH379_014805</name>
    <name evidence="2" type="ORF">CH379_12440</name>
</gene>
<reference evidence="1 3" key="2">
    <citation type="journal article" date="2018" name="Microb. Genom.">
        <title>Deciphering the unexplored Leptospira diversity from soils uncovers genomic evolution to virulence.</title>
        <authorList>
            <person name="Thibeaux R."/>
            <person name="Iraola G."/>
            <person name="Ferres I."/>
            <person name="Bierque E."/>
            <person name="Girault D."/>
            <person name="Soupe-Gilbert M.E."/>
            <person name="Picardeau M."/>
            <person name="Goarant C."/>
        </authorList>
    </citation>
    <scope>NUCLEOTIDE SEQUENCE [LARGE SCALE GENOMIC DNA]</scope>
    <source>
        <strain evidence="1 3">ATI7-C-A5</strain>
    </source>
</reference>
<dbReference type="OrthoDB" id="9792586at2"/>
<dbReference type="Pfam" id="PF03269">
    <property type="entry name" value="DUF268"/>
    <property type="match status" value="1"/>
</dbReference>
<dbReference type="Proteomes" id="UP000232122">
    <property type="component" value="Unassembled WGS sequence"/>
</dbReference>
<dbReference type="EMBL" id="NPEF02000017">
    <property type="protein sequence ID" value="MDV6236897.1"/>
    <property type="molecule type" value="Genomic_DNA"/>
</dbReference>
<dbReference type="EMBL" id="NPEF01000123">
    <property type="protein sequence ID" value="PJZ92572.1"/>
    <property type="molecule type" value="Genomic_DNA"/>
</dbReference>
<reference evidence="1" key="3">
    <citation type="submission" date="2023-10" db="EMBL/GenBank/DDBJ databases">
        <authorList>
            <person name="Picardeau M."/>
            <person name="Thibeaux R."/>
        </authorList>
    </citation>
    <scope>NUCLEOTIDE SEQUENCE</scope>
    <source>
        <strain evidence="1">ATI7-C-A5</strain>
    </source>
</reference>
<proteinExistence type="predicted"/>
<dbReference type="InterPro" id="IPR029063">
    <property type="entry name" value="SAM-dependent_MTases_sf"/>
</dbReference>
<accession>A0A2N0B7N2</accession>
<evidence type="ECO:0000313" key="2">
    <source>
        <dbReference type="EMBL" id="PJZ92572.1"/>
    </source>
</evidence>
<evidence type="ECO:0000313" key="1">
    <source>
        <dbReference type="EMBL" id="MDV6236897.1"/>
    </source>
</evidence>